<feature type="domain" description="CHAT" evidence="1">
    <location>
        <begin position="16"/>
        <end position="149"/>
    </location>
</feature>
<dbReference type="AlphaFoldDB" id="A0A849SIQ1"/>
<accession>A0A849SIQ1</accession>
<gene>
    <name evidence="2" type="ORF">HOP12_10035</name>
</gene>
<organism evidence="2 3">
    <name type="scientific">Eiseniibacteriota bacterium</name>
    <dbReference type="NCBI Taxonomy" id="2212470"/>
    <lineage>
        <taxon>Bacteria</taxon>
        <taxon>Candidatus Eiseniibacteriota</taxon>
    </lineage>
</organism>
<evidence type="ECO:0000313" key="2">
    <source>
        <dbReference type="EMBL" id="NOT34496.1"/>
    </source>
</evidence>
<dbReference type="Pfam" id="PF12770">
    <property type="entry name" value="CHAT"/>
    <property type="match status" value="1"/>
</dbReference>
<sequence length="150" mass="16296">APSPPAASLRGRQVWLALAGANGARSNATDENEGLLTLEEVAALDLRGVEWVVLSACQSGLGEEWPREGSLGMRRAFRMAGARTVIASEWSVADESTRDWMRALYARPDSAHRSTGEALRQASRTVLAARRKSKRTTHPFYWAAFTASGP</sequence>
<dbReference type="InterPro" id="IPR024983">
    <property type="entry name" value="CHAT_dom"/>
</dbReference>
<feature type="non-terminal residue" evidence="2">
    <location>
        <position position="1"/>
    </location>
</feature>
<evidence type="ECO:0000313" key="3">
    <source>
        <dbReference type="Proteomes" id="UP000580839"/>
    </source>
</evidence>
<reference evidence="2 3" key="1">
    <citation type="submission" date="2020-04" db="EMBL/GenBank/DDBJ databases">
        <title>Metagenomic profiling of ammonia- and methane-oxidizing microorganisms in a Dutch drinking water treatment plant.</title>
        <authorList>
            <person name="Poghosyan L."/>
            <person name="Leucker S."/>
        </authorList>
    </citation>
    <scope>NUCLEOTIDE SEQUENCE [LARGE SCALE GENOMIC DNA]</scope>
    <source>
        <strain evidence="2">S-RSF-IL-03</strain>
    </source>
</reference>
<protein>
    <submittedName>
        <fullName evidence="2">CHAT domain-containing protein</fullName>
    </submittedName>
</protein>
<name>A0A849SIQ1_UNCEI</name>
<dbReference type="Proteomes" id="UP000580839">
    <property type="component" value="Unassembled WGS sequence"/>
</dbReference>
<evidence type="ECO:0000259" key="1">
    <source>
        <dbReference type="Pfam" id="PF12770"/>
    </source>
</evidence>
<comment type="caution">
    <text evidence="2">The sequence shown here is derived from an EMBL/GenBank/DDBJ whole genome shotgun (WGS) entry which is preliminary data.</text>
</comment>
<proteinExistence type="predicted"/>
<dbReference type="EMBL" id="JABFRW010000125">
    <property type="protein sequence ID" value="NOT34496.1"/>
    <property type="molecule type" value="Genomic_DNA"/>
</dbReference>